<dbReference type="InterPro" id="IPR011250">
    <property type="entry name" value="OMP/PagP_B-barrel"/>
</dbReference>
<keyword evidence="1 2" id="KW-0732">Signal</keyword>
<dbReference type="AlphaFoldDB" id="A0A4Q7YSC0"/>
<dbReference type="EMBL" id="SHKW01000001">
    <property type="protein sequence ID" value="RZU40617.1"/>
    <property type="molecule type" value="Genomic_DNA"/>
</dbReference>
<dbReference type="OrthoDB" id="122222at2"/>
<protein>
    <submittedName>
        <fullName evidence="4">Outer membrane protein with beta-barrel domain</fullName>
    </submittedName>
</protein>
<keyword evidence="5" id="KW-1185">Reference proteome</keyword>
<dbReference type="Gene3D" id="2.40.160.20">
    <property type="match status" value="1"/>
</dbReference>
<dbReference type="SUPFAM" id="SSF56925">
    <property type="entry name" value="OMPA-like"/>
    <property type="match status" value="1"/>
</dbReference>
<evidence type="ECO:0000313" key="5">
    <source>
        <dbReference type="Proteomes" id="UP000292958"/>
    </source>
</evidence>
<feature type="signal peptide" evidence="2">
    <location>
        <begin position="1"/>
        <end position="28"/>
    </location>
</feature>
<reference evidence="4 5" key="1">
    <citation type="submission" date="2019-02" db="EMBL/GenBank/DDBJ databases">
        <title>Genomic Encyclopedia of Archaeal and Bacterial Type Strains, Phase II (KMG-II): from individual species to whole genera.</title>
        <authorList>
            <person name="Goeker M."/>
        </authorList>
    </citation>
    <scope>NUCLEOTIDE SEQUENCE [LARGE SCALE GENOMIC DNA]</scope>
    <source>
        <strain evidence="4 5">DSM 18101</strain>
    </source>
</reference>
<evidence type="ECO:0000259" key="3">
    <source>
        <dbReference type="Pfam" id="PF13505"/>
    </source>
</evidence>
<evidence type="ECO:0000313" key="4">
    <source>
        <dbReference type="EMBL" id="RZU40617.1"/>
    </source>
</evidence>
<evidence type="ECO:0000256" key="2">
    <source>
        <dbReference type="SAM" id="SignalP"/>
    </source>
</evidence>
<dbReference type="Proteomes" id="UP000292958">
    <property type="component" value="Unassembled WGS sequence"/>
</dbReference>
<dbReference type="RefSeq" id="WP_130418664.1">
    <property type="nucleotide sequence ID" value="NZ_SHKW01000001.1"/>
</dbReference>
<evidence type="ECO:0000256" key="1">
    <source>
        <dbReference type="ARBA" id="ARBA00022729"/>
    </source>
</evidence>
<feature type="domain" description="Outer membrane protein beta-barrel" evidence="3">
    <location>
        <begin position="17"/>
        <end position="220"/>
    </location>
</feature>
<organism evidence="4 5">
    <name type="scientific">Edaphobacter modestus</name>
    <dbReference type="NCBI Taxonomy" id="388466"/>
    <lineage>
        <taxon>Bacteria</taxon>
        <taxon>Pseudomonadati</taxon>
        <taxon>Acidobacteriota</taxon>
        <taxon>Terriglobia</taxon>
        <taxon>Terriglobales</taxon>
        <taxon>Acidobacteriaceae</taxon>
        <taxon>Edaphobacter</taxon>
    </lineage>
</organism>
<dbReference type="InterPro" id="IPR027385">
    <property type="entry name" value="Beta-barrel_OMP"/>
</dbReference>
<accession>A0A4Q7YSC0</accession>
<sequence length="229" mass="25074">MSIVSRPQRVWSLFFCLFAIFAASTAGAQATSGNPTLDKHLSRLDIAVSGIGSFTKDVSGTNYQGVTLDQQAGSTLGALVTVRYTKSAYVGGEFNYTYARYTQNFSNTTNAQVPNQYFAGGVQNNASEYSLGYVIHPNREFLGAKPFIAVGAGSTAFRPTPLGGQSLNSQARMTYYYSVGVEKELTPHFGLRAQFRQAFFKAPDFGQNFLTIQQQTWTIEPGFGFVIHF</sequence>
<name>A0A4Q7YSC0_9BACT</name>
<dbReference type="Pfam" id="PF13505">
    <property type="entry name" value="OMP_b-brl"/>
    <property type="match status" value="1"/>
</dbReference>
<gene>
    <name evidence="4" type="ORF">BDD14_2087</name>
</gene>
<feature type="chain" id="PRO_5020640167" evidence="2">
    <location>
        <begin position="29"/>
        <end position="229"/>
    </location>
</feature>
<comment type="caution">
    <text evidence="4">The sequence shown here is derived from an EMBL/GenBank/DDBJ whole genome shotgun (WGS) entry which is preliminary data.</text>
</comment>
<proteinExistence type="predicted"/>